<accession>A0ABY5W7Y6</accession>
<dbReference type="Proteomes" id="UP001059617">
    <property type="component" value="Chromosome"/>
</dbReference>
<sequence length="123" mass="13189">MASATVTGELIEIRLTEWERRWIGRERLAIPVASVRHAAAVDNPLRLARGARRGLAISGFVKIGIWGLFGGPRQLVSARRGEPGLHLVLDRTAGGGEFDEIVLSDPDAAGIADTIARATAARR</sequence>
<name>A0ABY5W7Y6_9ACTN</name>
<reference evidence="1" key="2">
    <citation type="submission" date="2022-09" db="EMBL/GenBank/DDBJ databases">
        <title>Biosynthetic gene clusters of Dactylosporangioum fulvum.</title>
        <authorList>
            <person name="Caradec T."/>
        </authorList>
    </citation>
    <scope>NUCLEOTIDE SEQUENCE</scope>
    <source>
        <strain evidence="1">NRRL B-16292</strain>
    </source>
</reference>
<protein>
    <recommendedName>
        <fullName evidence="3">Bacterial Pleckstrin homology domain-containing protein</fullName>
    </recommendedName>
</protein>
<evidence type="ECO:0000313" key="1">
    <source>
        <dbReference type="EMBL" id="UWP85339.1"/>
    </source>
</evidence>
<gene>
    <name evidence="1" type="ORF">Dfulv_14330</name>
</gene>
<reference evidence="1" key="1">
    <citation type="submission" date="2021-04" db="EMBL/GenBank/DDBJ databases">
        <authorList>
            <person name="Hartkoorn R.C."/>
            <person name="Beaudoing E."/>
            <person name="Hot D."/>
        </authorList>
    </citation>
    <scope>NUCLEOTIDE SEQUENCE</scope>
    <source>
        <strain evidence="1">NRRL B-16292</strain>
    </source>
</reference>
<dbReference type="EMBL" id="CP073720">
    <property type="protein sequence ID" value="UWP85339.1"/>
    <property type="molecule type" value="Genomic_DNA"/>
</dbReference>
<proteinExistence type="predicted"/>
<evidence type="ECO:0000313" key="2">
    <source>
        <dbReference type="Proteomes" id="UP001059617"/>
    </source>
</evidence>
<keyword evidence="2" id="KW-1185">Reference proteome</keyword>
<organism evidence="1 2">
    <name type="scientific">Dactylosporangium fulvum</name>
    <dbReference type="NCBI Taxonomy" id="53359"/>
    <lineage>
        <taxon>Bacteria</taxon>
        <taxon>Bacillati</taxon>
        <taxon>Actinomycetota</taxon>
        <taxon>Actinomycetes</taxon>
        <taxon>Micromonosporales</taxon>
        <taxon>Micromonosporaceae</taxon>
        <taxon>Dactylosporangium</taxon>
    </lineage>
</organism>
<dbReference type="RefSeq" id="WP_259863440.1">
    <property type="nucleotide sequence ID" value="NZ_BAAAST010000169.1"/>
</dbReference>
<evidence type="ECO:0008006" key="3">
    <source>
        <dbReference type="Google" id="ProtNLM"/>
    </source>
</evidence>